<evidence type="ECO:0000256" key="5">
    <source>
        <dbReference type="ARBA" id="ARBA00022679"/>
    </source>
</evidence>
<evidence type="ECO:0000256" key="7">
    <source>
        <dbReference type="ARBA" id="ARBA00022777"/>
    </source>
</evidence>
<evidence type="ECO:0000256" key="4">
    <source>
        <dbReference type="ARBA" id="ARBA00022553"/>
    </source>
</evidence>
<dbReference type="Gene3D" id="3.30.565.10">
    <property type="entry name" value="Histidine kinase-like ATPase, C-terminal domain"/>
    <property type="match status" value="1"/>
</dbReference>
<evidence type="ECO:0000313" key="14">
    <source>
        <dbReference type="EMBL" id="TDT17992.1"/>
    </source>
</evidence>
<evidence type="ECO:0000259" key="13">
    <source>
        <dbReference type="PROSITE" id="PS50885"/>
    </source>
</evidence>
<sequence>MSGSVRTRLTLGVSLIVGVIVLFAALIAPTVVENSLIDDRLDAQRDLESSELAARTPLVDAGQFGTAELTALFGPEIVQLTADLDAVGALEPLREVDPDHNLYVLCDRNVVAIVDDSGKVRVQSTVNRTIDAPMVSRQRLIRLAADYGLDDQEPITVFVDSTASFETFLYELAQRVSVDLEEYLDPEVFGDAEDGVTIPRYVWEAVRGELDAASAAGTVVAARPESIIVETRTVAGSPMLLTASTDGIENSVRRIQVLLWLAVPVVMAAAALLTWMLAGRSLRPVAAITARTREIRSSTLGERVPVPRSDDEIAALAVEMNTMLDRVQREDERRRQFVSDASHELRSPLATIRAQAEAALPDTEQHELAAGILAEAERMSALVDDLLALARHDEKRTAPNGVVDLDDIVYTEAARARRVPVDVSGVSAGQVRARADELGRVVVHLLDNAARHAESRVDVSLATHDDGRVTLVVDDDGPGIPVDQRERVFERFVRLDDARARDAGGAGLGLAVVDTVVRSVGGSIVAGESPLGGARMTAVFPDPTAR</sequence>
<dbReference type="Pfam" id="PF02518">
    <property type="entry name" value="HATPase_c"/>
    <property type="match status" value="1"/>
</dbReference>
<evidence type="ECO:0000256" key="8">
    <source>
        <dbReference type="ARBA" id="ARBA00022989"/>
    </source>
</evidence>
<dbReference type="InterPro" id="IPR005467">
    <property type="entry name" value="His_kinase_dom"/>
</dbReference>
<dbReference type="PROSITE" id="PS50109">
    <property type="entry name" value="HIS_KIN"/>
    <property type="match status" value="1"/>
</dbReference>
<dbReference type="AlphaFoldDB" id="A0A4R7I2Z8"/>
<feature type="domain" description="HAMP" evidence="13">
    <location>
        <begin position="279"/>
        <end position="332"/>
    </location>
</feature>
<dbReference type="SUPFAM" id="SSF55874">
    <property type="entry name" value="ATPase domain of HSP90 chaperone/DNA topoisomerase II/histidine kinase"/>
    <property type="match status" value="1"/>
</dbReference>
<keyword evidence="10 11" id="KW-0472">Membrane</keyword>
<accession>A0A4R7I2Z8</accession>
<evidence type="ECO:0000256" key="11">
    <source>
        <dbReference type="SAM" id="Phobius"/>
    </source>
</evidence>
<dbReference type="Pfam" id="PF00672">
    <property type="entry name" value="HAMP"/>
    <property type="match status" value="1"/>
</dbReference>
<feature type="transmembrane region" description="Helical" evidence="11">
    <location>
        <begin position="12"/>
        <end position="32"/>
    </location>
</feature>
<dbReference type="SMART" id="SM00388">
    <property type="entry name" value="HisKA"/>
    <property type="match status" value="1"/>
</dbReference>
<protein>
    <recommendedName>
        <fullName evidence="3">histidine kinase</fullName>
        <ecNumber evidence="3">2.7.13.3</ecNumber>
    </recommendedName>
</protein>
<evidence type="ECO:0000313" key="15">
    <source>
        <dbReference type="Proteomes" id="UP000294558"/>
    </source>
</evidence>
<keyword evidence="6 11" id="KW-0812">Transmembrane</keyword>
<proteinExistence type="predicted"/>
<evidence type="ECO:0000256" key="2">
    <source>
        <dbReference type="ARBA" id="ARBA00004236"/>
    </source>
</evidence>
<dbReference type="PANTHER" id="PTHR45436:SF5">
    <property type="entry name" value="SENSOR HISTIDINE KINASE TRCS"/>
    <property type="match status" value="1"/>
</dbReference>
<dbReference type="EMBL" id="SOAU01000001">
    <property type="protein sequence ID" value="TDT17992.1"/>
    <property type="molecule type" value="Genomic_DNA"/>
</dbReference>
<evidence type="ECO:0000256" key="6">
    <source>
        <dbReference type="ARBA" id="ARBA00022692"/>
    </source>
</evidence>
<gene>
    <name evidence="14" type="ORF">BDK89_3606</name>
</gene>
<keyword evidence="5" id="KW-0808">Transferase</keyword>
<comment type="caution">
    <text evidence="14">The sequence shown here is derived from an EMBL/GenBank/DDBJ whole genome shotgun (WGS) entry which is preliminary data.</text>
</comment>
<dbReference type="GO" id="GO:0000155">
    <property type="term" value="F:phosphorelay sensor kinase activity"/>
    <property type="evidence" value="ECO:0007669"/>
    <property type="project" value="InterPro"/>
</dbReference>
<dbReference type="PROSITE" id="PS50885">
    <property type="entry name" value="HAMP"/>
    <property type="match status" value="1"/>
</dbReference>
<dbReference type="Pfam" id="PF00512">
    <property type="entry name" value="HisKA"/>
    <property type="match status" value="1"/>
</dbReference>
<dbReference type="SMART" id="SM00387">
    <property type="entry name" value="HATPase_c"/>
    <property type="match status" value="1"/>
</dbReference>
<feature type="domain" description="Histidine kinase" evidence="12">
    <location>
        <begin position="340"/>
        <end position="544"/>
    </location>
</feature>
<keyword evidence="4" id="KW-0597">Phosphoprotein</keyword>
<evidence type="ECO:0000256" key="9">
    <source>
        <dbReference type="ARBA" id="ARBA00023012"/>
    </source>
</evidence>
<keyword evidence="8 11" id="KW-1133">Transmembrane helix</keyword>
<dbReference type="PANTHER" id="PTHR45436">
    <property type="entry name" value="SENSOR HISTIDINE KINASE YKOH"/>
    <property type="match status" value="1"/>
</dbReference>
<keyword evidence="9" id="KW-0902">Two-component regulatory system</keyword>
<dbReference type="CDD" id="cd06225">
    <property type="entry name" value="HAMP"/>
    <property type="match status" value="1"/>
</dbReference>
<feature type="transmembrane region" description="Helical" evidence="11">
    <location>
        <begin position="257"/>
        <end position="278"/>
    </location>
</feature>
<dbReference type="Gene3D" id="6.10.340.10">
    <property type="match status" value="1"/>
</dbReference>
<comment type="catalytic activity">
    <reaction evidence="1">
        <text>ATP + protein L-histidine = ADP + protein N-phospho-L-histidine.</text>
        <dbReference type="EC" id="2.7.13.3"/>
    </reaction>
</comment>
<evidence type="ECO:0000256" key="3">
    <source>
        <dbReference type="ARBA" id="ARBA00012438"/>
    </source>
</evidence>
<dbReference type="Proteomes" id="UP000294558">
    <property type="component" value="Unassembled WGS sequence"/>
</dbReference>
<evidence type="ECO:0000259" key="12">
    <source>
        <dbReference type="PROSITE" id="PS50109"/>
    </source>
</evidence>
<dbReference type="InterPro" id="IPR050428">
    <property type="entry name" value="TCS_sensor_his_kinase"/>
</dbReference>
<dbReference type="InterPro" id="IPR004358">
    <property type="entry name" value="Sig_transdc_His_kin-like_C"/>
</dbReference>
<keyword evidence="15" id="KW-1185">Reference proteome</keyword>
<dbReference type="InterPro" id="IPR036097">
    <property type="entry name" value="HisK_dim/P_sf"/>
</dbReference>
<comment type="subcellular location">
    <subcellularLocation>
        <location evidence="2">Cell membrane</location>
    </subcellularLocation>
</comment>
<dbReference type="InterPro" id="IPR036890">
    <property type="entry name" value="HATPase_C_sf"/>
</dbReference>
<name>A0A4R7I2Z8_9ACTN</name>
<dbReference type="FunFam" id="1.10.287.130:FF:000001">
    <property type="entry name" value="Two-component sensor histidine kinase"/>
    <property type="match status" value="1"/>
</dbReference>
<dbReference type="SUPFAM" id="SSF47384">
    <property type="entry name" value="Homodimeric domain of signal transducing histidine kinase"/>
    <property type="match status" value="1"/>
</dbReference>
<dbReference type="SMART" id="SM00304">
    <property type="entry name" value="HAMP"/>
    <property type="match status" value="1"/>
</dbReference>
<dbReference type="Gene3D" id="1.10.287.130">
    <property type="match status" value="1"/>
</dbReference>
<evidence type="ECO:0000256" key="1">
    <source>
        <dbReference type="ARBA" id="ARBA00000085"/>
    </source>
</evidence>
<evidence type="ECO:0000256" key="10">
    <source>
        <dbReference type="ARBA" id="ARBA00023136"/>
    </source>
</evidence>
<dbReference type="InterPro" id="IPR003594">
    <property type="entry name" value="HATPase_dom"/>
</dbReference>
<dbReference type="EC" id="2.7.13.3" evidence="3"/>
<organism evidence="14 15">
    <name type="scientific">Ilumatobacter fluminis</name>
    <dbReference type="NCBI Taxonomy" id="467091"/>
    <lineage>
        <taxon>Bacteria</taxon>
        <taxon>Bacillati</taxon>
        <taxon>Actinomycetota</taxon>
        <taxon>Acidimicrobiia</taxon>
        <taxon>Acidimicrobiales</taxon>
        <taxon>Ilumatobacteraceae</taxon>
        <taxon>Ilumatobacter</taxon>
    </lineage>
</organism>
<dbReference type="InterPro" id="IPR003660">
    <property type="entry name" value="HAMP_dom"/>
</dbReference>
<dbReference type="PRINTS" id="PR00344">
    <property type="entry name" value="BCTRLSENSOR"/>
</dbReference>
<dbReference type="SUPFAM" id="SSF158472">
    <property type="entry name" value="HAMP domain-like"/>
    <property type="match status" value="1"/>
</dbReference>
<reference evidence="14 15" key="1">
    <citation type="submission" date="2019-03" db="EMBL/GenBank/DDBJ databases">
        <title>Sequencing the genomes of 1000 actinobacteria strains.</title>
        <authorList>
            <person name="Klenk H.-P."/>
        </authorList>
    </citation>
    <scope>NUCLEOTIDE SEQUENCE [LARGE SCALE GENOMIC DNA]</scope>
    <source>
        <strain evidence="14 15">DSM 18936</strain>
    </source>
</reference>
<dbReference type="InterPro" id="IPR003661">
    <property type="entry name" value="HisK_dim/P_dom"/>
</dbReference>
<dbReference type="CDD" id="cd00082">
    <property type="entry name" value="HisKA"/>
    <property type="match status" value="1"/>
</dbReference>
<keyword evidence="7 14" id="KW-0418">Kinase</keyword>
<dbReference type="GO" id="GO:0005886">
    <property type="term" value="C:plasma membrane"/>
    <property type="evidence" value="ECO:0007669"/>
    <property type="project" value="UniProtKB-SubCell"/>
</dbReference>